<dbReference type="OMA" id="ACKMAAM"/>
<dbReference type="EMBL" id="KQ965780">
    <property type="protein sequence ID" value="KXS13288.1"/>
    <property type="molecule type" value="Genomic_DNA"/>
</dbReference>
<evidence type="ECO:0000259" key="1">
    <source>
        <dbReference type="Pfam" id="PF00561"/>
    </source>
</evidence>
<keyword evidence="3" id="KW-1185">Reference proteome</keyword>
<sequence>MVSNGRNVDASEVPRPSLEEAAAMLALKPHKTGKVHVAKSRRPEPVSLYYELWGTGKRKVMFIMGLNMSAQQWEFQVKYFGSRPDYQALCFDNRGVGFSSAPSGFYSTSEMAVDAYELMVALGPEWTKDVHVVGVSMGGMILQELALLAPPRTFASFSLLSTTAGRGLPPFGAFLNIPRMAMTRNHQDRLSVMIPTIFPTEWLSEPPSSSFGKAARDPEGKPYKTNLEWSEGKFAAKAALVPQQPPQGALGQLAAAMAHHLSASRLDKMRKLGVETLVMTGTWDNLVRPENSTYLAHHLRAPLVVFEGSGHAILSEKPDETNAHLLTHFERAQARVDRERRDWDAYHEEDFDSSDGEASGSRQNYAGFDATYRRPSDDVAPAAEARATLVSHDGREVHVHGAWRDVDRELRRWGVEGDATDDGSDTVENKGMDVQAEMGLFCI</sequence>
<protein>
    <submittedName>
        <fullName evidence="2">Alpha/beta-hydrolase</fullName>
    </submittedName>
</protein>
<feature type="domain" description="AB hydrolase-1" evidence="1">
    <location>
        <begin position="60"/>
        <end position="318"/>
    </location>
</feature>
<gene>
    <name evidence="2" type="ORF">M427DRAFT_136710</name>
</gene>
<accession>A0A139A9E5</accession>
<name>A0A139A9E5_GONPJ</name>
<dbReference type="GO" id="GO:0016787">
    <property type="term" value="F:hydrolase activity"/>
    <property type="evidence" value="ECO:0007669"/>
    <property type="project" value="UniProtKB-KW"/>
</dbReference>
<dbReference type="InterPro" id="IPR029058">
    <property type="entry name" value="AB_hydrolase_fold"/>
</dbReference>
<dbReference type="Pfam" id="PF00561">
    <property type="entry name" value="Abhydrolase_1"/>
    <property type="match status" value="1"/>
</dbReference>
<evidence type="ECO:0000313" key="2">
    <source>
        <dbReference type="EMBL" id="KXS13288.1"/>
    </source>
</evidence>
<dbReference type="STRING" id="1344416.A0A139A9E5"/>
<dbReference type="PANTHER" id="PTHR43433:SF5">
    <property type="entry name" value="AB HYDROLASE-1 DOMAIN-CONTAINING PROTEIN"/>
    <property type="match status" value="1"/>
</dbReference>
<dbReference type="PANTHER" id="PTHR43433">
    <property type="entry name" value="HYDROLASE, ALPHA/BETA FOLD FAMILY PROTEIN"/>
    <property type="match status" value="1"/>
</dbReference>
<dbReference type="AlphaFoldDB" id="A0A139A9E5"/>
<dbReference type="OrthoDB" id="19657at2759"/>
<keyword evidence="2" id="KW-0378">Hydrolase</keyword>
<evidence type="ECO:0000313" key="3">
    <source>
        <dbReference type="Proteomes" id="UP000070544"/>
    </source>
</evidence>
<dbReference type="InterPro" id="IPR000073">
    <property type="entry name" value="AB_hydrolase_1"/>
</dbReference>
<organism evidence="2 3">
    <name type="scientific">Gonapodya prolifera (strain JEL478)</name>
    <name type="common">Monoblepharis prolifera</name>
    <dbReference type="NCBI Taxonomy" id="1344416"/>
    <lineage>
        <taxon>Eukaryota</taxon>
        <taxon>Fungi</taxon>
        <taxon>Fungi incertae sedis</taxon>
        <taxon>Chytridiomycota</taxon>
        <taxon>Chytridiomycota incertae sedis</taxon>
        <taxon>Monoblepharidomycetes</taxon>
        <taxon>Monoblepharidales</taxon>
        <taxon>Gonapodyaceae</taxon>
        <taxon>Gonapodya</taxon>
    </lineage>
</organism>
<dbReference type="SUPFAM" id="SSF53474">
    <property type="entry name" value="alpha/beta-Hydrolases"/>
    <property type="match status" value="1"/>
</dbReference>
<reference evidence="2 3" key="1">
    <citation type="journal article" date="2015" name="Genome Biol. Evol.">
        <title>Phylogenomic analyses indicate that early fungi evolved digesting cell walls of algal ancestors of land plants.</title>
        <authorList>
            <person name="Chang Y."/>
            <person name="Wang S."/>
            <person name="Sekimoto S."/>
            <person name="Aerts A.L."/>
            <person name="Choi C."/>
            <person name="Clum A."/>
            <person name="LaButti K.M."/>
            <person name="Lindquist E.A."/>
            <person name="Yee Ngan C."/>
            <person name="Ohm R.A."/>
            <person name="Salamov A.A."/>
            <person name="Grigoriev I.V."/>
            <person name="Spatafora J.W."/>
            <person name="Berbee M.L."/>
        </authorList>
    </citation>
    <scope>NUCLEOTIDE SEQUENCE [LARGE SCALE GENOMIC DNA]</scope>
    <source>
        <strain evidence="2 3">JEL478</strain>
    </source>
</reference>
<dbReference type="Gene3D" id="3.40.50.1820">
    <property type="entry name" value="alpha/beta hydrolase"/>
    <property type="match status" value="1"/>
</dbReference>
<proteinExistence type="predicted"/>
<dbReference type="Proteomes" id="UP000070544">
    <property type="component" value="Unassembled WGS sequence"/>
</dbReference>
<dbReference type="InterPro" id="IPR050471">
    <property type="entry name" value="AB_hydrolase"/>
</dbReference>